<reference evidence="9 10" key="1">
    <citation type="submission" date="2022-11" db="EMBL/GenBank/DDBJ databases">
        <title>Haliovirga abyssi gen. nov., sp. nov., a mesophilic fermentative bacterium isolated from the Iheya North hydrothermal field and the proposal of Haliovirgaceae fam. nov.</title>
        <authorList>
            <person name="Miyazaki U."/>
            <person name="Tame A."/>
            <person name="Miyazaki J."/>
            <person name="Takai K."/>
            <person name="Sawayama S."/>
            <person name="Kitajima M."/>
            <person name="Okamoto A."/>
            <person name="Nakagawa S."/>
        </authorList>
    </citation>
    <scope>NUCLEOTIDE SEQUENCE [LARGE SCALE GENOMIC DNA]</scope>
    <source>
        <strain evidence="9 10">IC12</strain>
    </source>
</reference>
<dbReference type="InterPro" id="IPR050810">
    <property type="entry name" value="Bact_Secretion_Sys_Channel"/>
</dbReference>
<evidence type="ECO:0000313" key="9">
    <source>
        <dbReference type="EMBL" id="BDU51434.1"/>
    </source>
</evidence>
<keyword evidence="5" id="KW-0998">Cell outer membrane</keyword>
<evidence type="ECO:0000256" key="2">
    <source>
        <dbReference type="ARBA" id="ARBA00022448"/>
    </source>
</evidence>
<organism evidence="9 10">
    <name type="scientific">Haliovirga abyssi</name>
    <dbReference type="NCBI Taxonomy" id="2996794"/>
    <lineage>
        <taxon>Bacteria</taxon>
        <taxon>Fusobacteriati</taxon>
        <taxon>Fusobacteriota</taxon>
        <taxon>Fusobacteriia</taxon>
        <taxon>Fusobacteriales</taxon>
        <taxon>Haliovirgaceae</taxon>
        <taxon>Haliovirga</taxon>
    </lineage>
</organism>
<dbReference type="Pfam" id="PF03958">
    <property type="entry name" value="Secretin_N"/>
    <property type="match status" value="1"/>
</dbReference>
<dbReference type="PANTHER" id="PTHR30332:SF24">
    <property type="entry name" value="SECRETIN GSPD-RELATED"/>
    <property type="match status" value="1"/>
</dbReference>
<evidence type="ECO:0000313" key="10">
    <source>
        <dbReference type="Proteomes" id="UP001321582"/>
    </source>
</evidence>
<dbReference type="Pfam" id="PF00263">
    <property type="entry name" value="Secretin"/>
    <property type="match status" value="1"/>
</dbReference>
<dbReference type="GO" id="GO:0015627">
    <property type="term" value="C:type II protein secretion system complex"/>
    <property type="evidence" value="ECO:0007669"/>
    <property type="project" value="TreeGrafter"/>
</dbReference>
<dbReference type="AlphaFoldDB" id="A0AAU9DKJ2"/>
<evidence type="ECO:0000259" key="8">
    <source>
        <dbReference type="SMART" id="SM00965"/>
    </source>
</evidence>
<dbReference type="GO" id="GO:0009306">
    <property type="term" value="P:protein secretion"/>
    <property type="evidence" value="ECO:0007669"/>
    <property type="project" value="InterPro"/>
</dbReference>
<dbReference type="PRINTS" id="PR01032">
    <property type="entry name" value="PHAGEIV"/>
</dbReference>
<evidence type="ECO:0000256" key="1">
    <source>
        <dbReference type="ARBA" id="ARBA00004370"/>
    </source>
</evidence>
<keyword evidence="2 7" id="KW-0813">Transport</keyword>
<dbReference type="InterPro" id="IPR011662">
    <property type="entry name" value="Secretin/TonB_short_N"/>
</dbReference>
<dbReference type="InterPro" id="IPR004846">
    <property type="entry name" value="T2SS/T3SS_dom"/>
</dbReference>
<keyword evidence="4" id="KW-0472">Membrane</keyword>
<sequence>MDKKRYPILIIMLLLLTYLSFGATYRGELIAKDRKITIDFKDVDLLDVIRIISRKFNLNLIAGNDVTGKVTVSFNNVPVDDAFEEILKINGYTYVKVGDIIRVISYQEAEKLYPKKVEKAKIVKKTKIYQVYKIYKGNINDIISKLKEILEKDDKIIGEENESKILAWVDEDEIKTLEMVINELDVGKEKVKEDKITEIFNAKYLKAEDLIGIIRDLDIKINGKITMNKTLNSVIIKGTKQDVKDIKNVFEKFDVPPLQVTIEAKIVEVAEGKDGTAGLNWTYVLPKDKVSGNNFELGVGDTTTANRASDGLALKIGMLDIDNFQMLYKNLLTNTNTNLLSSPNITTISGKKATLNIGDKVPYKETSGTGDTAVSSYKFEDVGIKLNVTPVITEDGKINMSITPEVSSVSSYTPDNVPMISTRSADTNVIINNGQTLVIGGLIKNRVTTTITSIPILGDIPILGELFKSKIKNNNKTNLIIFITPKIIKTRNFMNNINLNEVNAENRKKVKDKLIKKIEIKKSEVRDEK</sequence>
<gene>
    <name evidence="9" type="ORF">HLVA_20030</name>
</gene>
<dbReference type="InterPro" id="IPR001775">
    <property type="entry name" value="GspD/PilQ"/>
</dbReference>
<evidence type="ECO:0000256" key="3">
    <source>
        <dbReference type="ARBA" id="ARBA00022729"/>
    </source>
</evidence>
<keyword evidence="10" id="KW-1185">Reference proteome</keyword>
<dbReference type="Proteomes" id="UP001321582">
    <property type="component" value="Chromosome"/>
</dbReference>
<dbReference type="SMART" id="SM00965">
    <property type="entry name" value="STN"/>
    <property type="match status" value="1"/>
</dbReference>
<dbReference type="InterPro" id="IPR004845">
    <property type="entry name" value="T2SS_GspD_CS"/>
</dbReference>
<feature type="domain" description="Secretin/TonB short N-terminal" evidence="8">
    <location>
        <begin position="58"/>
        <end position="106"/>
    </location>
</feature>
<name>A0AAU9DKJ2_9FUSO</name>
<evidence type="ECO:0000256" key="4">
    <source>
        <dbReference type="ARBA" id="ARBA00023136"/>
    </source>
</evidence>
<dbReference type="PANTHER" id="PTHR30332">
    <property type="entry name" value="PROBABLE GENERAL SECRETION PATHWAY PROTEIN D"/>
    <property type="match status" value="1"/>
</dbReference>
<comment type="subcellular location">
    <subcellularLocation>
        <location evidence="7">Cell outer membrane</location>
    </subcellularLocation>
    <subcellularLocation>
        <location evidence="1">Membrane</location>
    </subcellularLocation>
</comment>
<dbReference type="Gene3D" id="3.30.1370.120">
    <property type="match status" value="2"/>
</dbReference>
<proteinExistence type="inferred from homology"/>
<protein>
    <recommendedName>
        <fullName evidence="8">Secretin/TonB short N-terminal domain-containing protein</fullName>
    </recommendedName>
</protein>
<dbReference type="EMBL" id="AP027059">
    <property type="protein sequence ID" value="BDU51434.1"/>
    <property type="molecule type" value="Genomic_DNA"/>
</dbReference>
<dbReference type="InterPro" id="IPR005644">
    <property type="entry name" value="NolW-like"/>
</dbReference>
<evidence type="ECO:0000256" key="6">
    <source>
        <dbReference type="RuleBase" id="RU004003"/>
    </source>
</evidence>
<dbReference type="InterPro" id="IPR038591">
    <property type="entry name" value="NolW-like_sf"/>
</dbReference>
<evidence type="ECO:0000256" key="7">
    <source>
        <dbReference type="RuleBase" id="RU004004"/>
    </source>
</evidence>
<dbReference type="KEGG" id="haby:HLVA_20030"/>
<dbReference type="GO" id="GO:0009279">
    <property type="term" value="C:cell outer membrane"/>
    <property type="evidence" value="ECO:0007669"/>
    <property type="project" value="UniProtKB-SubCell"/>
</dbReference>
<dbReference type="PROSITE" id="PS00875">
    <property type="entry name" value="T2SP_D"/>
    <property type="match status" value="1"/>
</dbReference>
<dbReference type="RefSeq" id="WP_307904324.1">
    <property type="nucleotide sequence ID" value="NZ_AP027059.1"/>
</dbReference>
<evidence type="ECO:0000256" key="5">
    <source>
        <dbReference type="ARBA" id="ARBA00023237"/>
    </source>
</evidence>
<dbReference type="Pfam" id="PF07660">
    <property type="entry name" value="STN"/>
    <property type="match status" value="1"/>
</dbReference>
<dbReference type="PRINTS" id="PR00811">
    <property type="entry name" value="BCTERIALGSPD"/>
</dbReference>
<accession>A0AAU9DKJ2</accession>
<keyword evidence="3" id="KW-0732">Signal</keyword>
<comment type="similarity">
    <text evidence="6">Belongs to the bacterial secretin family.</text>
</comment>